<dbReference type="EMBL" id="CAKC01000060">
    <property type="protein sequence ID" value="CCI87302.1"/>
    <property type="molecule type" value="Genomic_DNA"/>
</dbReference>
<dbReference type="Pfam" id="PF12844">
    <property type="entry name" value="HTH_19"/>
    <property type="match status" value="1"/>
</dbReference>
<keyword evidence="5" id="KW-1185">Reference proteome</keyword>
<proteinExistence type="predicted"/>
<accession>I7J342</accession>
<reference evidence="2 4" key="1">
    <citation type="submission" date="2012-06" db="EMBL/GenBank/DDBJ databases">
        <title>Draft genome sequence of Lactobacillus gigeriorum CRBIP 24.85T, isolated from chicken crop.</title>
        <authorList>
            <person name="Cousin S."/>
            <person name="Ma L."/>
            <person name="Creno S."/>
            <person name="Clermont D."/>
            <person name="Loux V."/>
            <person name="Bizet C."/>
            <person name="Bouchier C."/>
        </authorList>
    </citation>
    <scope>NUCLEOTIDE SEQUENCE [LARGE SCALE GENOMIC DNA]</scope>
    <source>
        <strain evidence="4">CRBIP 24.85T</strain>
        <strain evidence="2">Type strain: CRBIP 24.85</strain>
    </source>
</reference>
<evidence type="ECO:0000259" key="1">
    <source>
        <dbReference type="PROSITE" id="PS50943"/>
    </source>
</evidence>
<dbReference type="EMBL" id="AYZO01000001">
    <property type="protein sequence ID" value="KRN14837.1"/>
    <property type="molecule type" value="Genomic_DNA"/>
</dbReference>
<dbReference type="Proteomes" id="UP000009326">
    <property type="component" value="Unassembled WGS sequence"/>
</dbReference>
<dbReference type="InterPro" id="IPR010982">
    <property type="entry name" value="Lambda_DNA-bd_dom_sf"/>
</dbReference>
<evidence type="ECO:0000313" key="2">
    <source>
        <dbReference type="EMBL" id="CCI87302.1"/>
    </source>
</evidence>
<dbReference type="STRING" id="1423751.FC38_GL000131"/>
<evidence type="ECO:0000313" key="3">
    <source>
        <dbReference type="EMBL" id="KRN14837.1"/>
    </source>
</evidence>
<evidence type="ECO:0000313" key="4">
    <source>
        <dbReference type="Proteomes" id="UP000009326"/>
    </source>
</evidence>
<dbReference type="SMART" id="SM00530">
    <property type="entry name" value="HTH_XRE"/>
    <property type="match status" value="1"/>
</dbReference>
<gene>
    <name evidence="2" type="ORF">BN52_03850</name>
    <name evidence="3" type="ORF">FC38_GL000131</name>
</gene>
<dbReference type="OrthoDB" id="1859224at2"/>
<dbReference type="PANTHER" id="PTHR37038">
    <property type="entry name" value="TRANSCRIPTIONAL REGULATOR-RELATED"/>
    <property type="match status" value="1"/>
</dbReference>
<dbReference type="InterPro" id="IPR053163">
    <property type="entry name" value="HTH-type_regulator_Rgg"/>
</dbReference>
<name>I7J342_9LACO</name>
<dbReference type="RefSeq" id="WP_008473492.1">
    <property type="nucleotide sequence ID" value="NZ_AYZO01000001.1"/>
</dbReference>
<reference evidence="3 5" key="2">
    <citation type="journal article" date="2015" name="Genome Announc.">
        <title>Expanding the biotechnology potential of lactobacilli through comparative genomics of 213 strains and associated genera.</title>
        <authorList>
            <person name="Sun Z."/>
            <person name="Harris H.M."/>
            <person name="McCann A."/>
            <person name="Guo C."/>
            <person name="Argimon S."/>
            <person name="Zhang W."/>
            <person name="Yang X."/>
            <person name="Jeffery I.B."/>
            <person name="Cooney J.C."/>
            <person name="Kagawa T.F."/>
            <person name="Liu W."/>
            <person name="Song Y."/>
            <person name="Salvetti E."/>
            <person name="Wrobel A."/>
            <person name="Rasinkangas P."/>
            <person name="Parkhill J."/>
            <person name="Rea M.C."/>
            <person name="O'Sullivan O."/>
            <person name="Ritari J."/>
            <person name="Douillard F.P."/>
            <person name="Paul Ross R."/>
            <person name="Yang R."/>
            <person name="Briner A.E."/>
            <person name="Felis G.E."/>
            <person name="de Vos W.M."/>
            <person name="Barrangou R."/>
            <person name="Klaenhammer T.R."/>
            <person name="Caufield P.W."/>
            <person name="Cui Y."/>
            <person name="Zhang H."/>
            <person name="O'Toole P.W."/>
        </authorList>
    </citation>
    <scope>NUCLEOTIDE SEQUENCE [LARGE SCALE GENOMIC DNA]</scope>
    <source>
        <strain evidence="3 5">DSM 23908</strain>
    </source>
</reference>
<evidence type="ECO:0000313" key="5">
    <source>
        <dbReference type="Proteomes" id="UP000051521"/>
    </source>
</evidence>
<dbReference type="InterPro" id="IPR001387">
    <property type="entry name" value="Cro/C1-type_HTH"/>
</dbReference>
<dbReference type="CDD" id="cd00093">
    <property type="entry name" value="HTH_XRE"/>
    <property type="match status" value="1"/>
</dbReference>
<organism evidence="2 4">
    <name type="scientific">Lactobacillus gigeriorum DSM 23908 = CRBIP 24.85</name>
    <dbReference type="NCBI Taxonomy" id="1423751"/>
    <lineage>
        <taxon>Bacteria</taxon>
        <taxon>Bacillati</taxon>
        <taxon>Bacillota</taxon>
        <taxon>Bacilli</taxon>
        <taxon>Lactobacillales</taxon>
        <taxon>Lactobacillaceae</taxon>
        <taxon>Lactobacillus</taxon>
    </lineage>
</organism>
<comment type="caution">
    <text evidence="2">The sequence shown here is derived from an EMBL/GenBank/DDBJ whole genome shotgun (WGS) entry which is preliminary data.</text>
</comment>
<protein>
    <recommendedName>
        <fullName evidence="1">HTH cro/C1-type domain-containing protein</fullName>
    </recommendedName>
</protein>
<dbReference type="Proteomes" id="UP000051521">
    <property type="component" value="Unassembled WGS sequence"/>
</dbReference>
<feature type="domain" description="HTH cro/C1-type" evidence="1">
    <location>
        <begin position="7"/>
        <end position="60"/>
    </location>
</feature>
<dbReference type="PROSITE" id="PS50943">
    <property type="entry name" value="HTH_CROC1"/>
    <property type="match status" value="1"/>
</dbReference>
<dbReference type="SUPFAM" id="SSF47413">
    <property type="entry name" value="lambda repressor-like DNA-binding domains"/>
    <property type="match status" value="1"/>
</dbReference>
<dbReference type="GO" id="GO:0003677">
    <property type="term" value="F:DNA binding"/>
    <property type="evidence" value="ECO:0007669"/>
    <property type="project" value="InterPro"/>
</dbReference>
<dbReference type="Gene3D" id="1.10.260.40">
    <property type="entry name" value="lambda repressor-like DNA-binding domains"/>
    <property type="match status" value="1"/>
</dbReference>
<sequence>MNIGSELKKVREELGLSQEKMAGNVLTKSYYSKIERGEYEIKACDLKEILSLHGIKTSDFFESLESKESWLNMNII</sequence>
<dbReference type="PATRIC" id="fig|1423751.3.peg.134"/>
<dbReference type="AlphaFoldDB" id="I7J342"/>